<keyword evidence="8 10" id="KW-0472">Membrane</keyword>
<reference evidence="11 12" key="1">
    <citation type="submission" date="2020-04" db="EMBL/GenBank/DDBJ databases">
        <title>Draft genome of Pyxidicoccus fallax type strain.</title>
        <authorList>
            <person name="Whitworth D.E."/>
        </authorList>
    </citation>
    <scope>NUCLEOTIDE SEQUENCE [LARGE SCALE GENOMIC DNA]</scope>
    <source>
        <strain evidence="11 12">DSM 14698</strain>
    </source>
</reference>
<feature type="transmembrane region" description="Helical" evidence="10">
    <location>
        <begin position="148"/>
        <end position="169"/>
    </location>
</feature>
<feature type="transmembrane region" description="Helical" evidence="10">
    <location>
        <begin position="231"/>
        <end position="249"/>
    </location>
</feature>
<evidence type="ECO:0000256" key="4">
    <source>
        <dbReference type="ARBA" id="ARBA00022679"/>
    </source>
</evidence>
<evidence type="ECO:0000256" key="9">
    <source>
        <dbReference type="SAM" id="MobiDB-lite"/>
    </source>
</evidence>
<dbReference type="Pfam" id="PF03901">
    <property type="entry name" value="Glyco_transf_22"/>
    <property type="match status" value="1"/>
</dbReference>
<feature type="transmembrane region" description="Helical" evidence="10">
    <location>
        <begin position="35"/>
        <end position="56"/>
    </location>
</feature>
<evidence type="ECO:0000256" key="5">
    <source>
        <dbReference type="ARBA" id="ARBA00022692"/>
    </source>
</evidence>
<keyword evidence="12" id="KW-1185">Reference proteome</keyword>
<dbReference type="RefSeq" id="WP_169349846.1">
    <property type="nucleotide sequence ID" value="NZ_JABBJJ010000258.1"/>
</dbReference>
<gene>
    <name evidence="11" type="ORF">HG543_38100</name>
</gene>
<protein>
    <submittedName>
        <fullName evidence="11">Mannosyltransferase</fullName>
    </submittedName>
</protein>
<feature type="transmembrane region" description="Helical" evidence="10">
    <location>
        <begin position="339"/>
        <end position="360"/>
    </location>
</feature>
<dbReference type="GO" id="GO:0000030">
    <property type="term" value="F:mannosyltransferase activity"/>
    <property type="evidence" value="ECO:0007669"/>
    <property type="project" value="TreeGrafter"/>
</dbReference>
<dbReference type="GO" id="GO:0012505">
    <property type="term" value="C:endomembrane system"/>
    <property type="evidence" value="ECO:0007669"/>
    <property type="project" value="UniProtKB-SubCell"/>
</dbReference>
<proteinExistence type="predicted"/>
<evidence type="ECO:0000313" key="12">
    <source>
        <dbReference type="Proteomes" id="UP000518300"/>
    </source>
</evidence>
<keyword evidence="3 11" id="KW-0328">Glycosyltransferase</keyword>
<evidence type="ECO:0000313" key="11">
    <source>
        <dbReference type="EMBL" id="NMO20633.1"/>
    </source>
</evidence>
<keyword evidence="6" id="KW-0256">Endoplasmic reticulum</keyword>
<dbReference type="EMBL" id="JABBJJ010000258">
    <property type="protein sequence ID" value="NMO20633.1"/>
    <property type="molecule type" value="Genomic_DNA"/>
</dbReference>
<organism evidence="11 12">
    <name type="scientific">Pyxidicoccus fallax</name>
    <dbReference type="NCBI Taxonomy" id="394095"/>
    <lineage>
        <taxon>Bacteria</taxon>
        <taxon>Pseudomonadati</taxon>
        <taxon>Myxococcota</taxon>
        <taxon>Myxococcia</taxon>
        <taxon>Myxococcales</taxon>
        <taxon>Cystobacterineae</taxon>
        <taxon>Myxococcaceae</taxon>
        <taxon>Pyxidicoccus</taxon>
    </lineage>
</organism>
<dbReference type="AlphaFoldDB" id="A0A848LT03"/>
<name>A0A848LT03_9BACT</name>
<evidence type="ECO:0000256" key="1">
    <source>
        <dbReference type="ARBA" id="ARBA00004127"/>
    </source>
</evidence>
<evidence type="ECO:0000256" key="6">
    <source>
        <dbReference type="ARBA" id="ARBA00022824"/>
    </source>
</evidence>
<evidence type="ECO:0000256" key="2">
    <source>
        <dbReference type="ARBA" id="ARBA00004586"/>
    </source>
</evidence>
<sequence>MSAPAHQSPAPAVPGTTVEPTADLPHSEPPNGRRWPVLLLGLGVALLPAVIAVLQLGRIHPDEVYQALEPAFWRVHGYGVLAWEWKDGLRNWAVAGVFAGFLKLADLLGITHPQGYRAVVAIPQAALHVWSLWAAYRFASRRADAPGGWLAALLLGLYGPVLVFAGRTLGESLSAAFLVVAMEALDRREQPVRAGFLGGMALGLAVVVRYPSAIVVLAALMWLAAARRWRLLAFTCLGGLGVAAGLGALDWATWGTPFHSFFAYVRFNVLSGEAAARFGSAGPGFYVKPLLDAVPLWAAAAVPLGLAALRQHRALSLPLWCAALYTGVLLTTAHKEERFLYPGLVLAMLAAAPPVAAFITAQARPAVRWALTALALGAGLHVARDYPSGDLRDDQFRAIVAATRGGARGLLIVNEGLWGAGGYFYLGKQIPWLTCDWPHDNAFQHAMQDRRFNRVVTFEDRALEELQAAGFRIARRMGRETILTRE</sequence>
<comment type="caution">
    <text evidence="11">The sequence shown here is derived from an EMBL/GenBank/DDBJ whole genome shotgun (WGS) entry which is preliminary data.</text>
</comment>
<evidence type="ECO:0000256" key="7">
    <source>
        <dbReference type="ARBA" id="ARBA00022989"/>
    </source>
</evidence>
<keyword evidence="4 11" id="KW-0808">Transferase</keyword>
<keyword evidence="5 10" id="KW-0812">Transmembrane</keyword>
<dbReference type="InterPro" id="IPR005599">
    <property type="entry name" value="GPI_mannosylTrfase"/>
</dbReference>
<accession>A0A848LT03</accession>
<evidence type="ECO:0000256" key="10">
    <source>
        <dbReference type="SAM" id="Phobius"/>
    </source>
</evidence>
<feature type="transmembrane region" description="Helical" evidence="10">
    <location>
        <begin position="290"/>
        <end position="309"/>
    </location>
</feature>
<dbReference type="Proteomes" id="UP000518300">
    <property type="component" value="Unassembled WGS sequence"/>
</dbReference>
<feature type="transmembrane region" description="Helical" evidence="10">
    <location>
        <begin position="196"/>
        <end position="224"/>
    </location>
</feature>
<comment type="subcellular location">
    <subcellularLocation>
        <location evidence="1">Endomembrane system</location>
        <topology evidence="1">Multi-pass membrane protein</topology>
    </subcellularLocation>
    <subcellularLocation>
        <location evidence="2">Endoplasmic reticulum membrane</location>
    </subcellularLocation>
</comment>
<evidence type="ECO:0000256" key="3">
    <source>
        <dbReference type="ARBA" id="ARBA00022676"/>
    </source>
</evidence>
<keyword evidence="7 10" id="KW-1133">Transmembrane helix</keyword>
<dbReference type="PANTHER" id="PTHR22760">
    <property type="entry name" value="GLYCOSYLTRANSFERASE"/>
    <property type="match status" value="1"/>
</dbReference>
<feature type="transmembrane region" description="Helical" evidence="10">
    <location>
        <begin position="315"/>
        <end position="332"/>
    </location>
</feature>
<evidence type="ECO:0000256" key="8">
    <source>
        <dbReference type="ARBA" id="ARBA00023136"/>
    </source>
</evidence>
<feature type="region of interest" description="Disordered" evidence="9">
    <location>
        <begin position="1"/>
        <end position="29"/>
    </location>
</feature>